<dbReference type="EMBL" id="QGKX02000004">
    <property type="protein sequence ID" value="KAF3603177.1"/>
    <property type="molecule type" value="Genomic_DNA"/>
</dbReference>
<dbReference type="Proteomes" id="UP000712600">
    <property type="component" value="Unassembled WGS sequence"/>
</dbReference>
<accession>A0A8S9SQD4</accession>
<dbReference type="AlphaFoldDB" id="A0A8S9SQD4"/>
<comment type="caution">
    <text evidence="1">The sequence shown here is derived from an EMBL/GenBank/DDBJ whole genome shotgun (WGS) entry which is preliminary data.</text>
</comment>
<reference evidence="1" key="1">
    <citation type="submission" date="2019-12" db="EMBL/GenBank/DDBJ databases">
        <title>Genome sequencing and annotation of Brassica cretica.</title>
        <authorList>
            <person name="Studholme D.J."/>
            <person name="Sarris P."/>
        </authorList>
    </citation>
    <scope>NUCLEOTIDE SEQUENCE</scope>
    <source>
        <strain evidence="1">PFS-109/04</strain>
        <tissue evidence="1">Leaf</tissue>
    </source>
</reference>
<proteinExistence type="predicted"/>
<sequence length="112" mass="13125">MHLFFFQSVNLHSAAINRIEYASLLLQKSKAGRCTRRGVAAEKLRIHIWLFDRKDLKTEEIINKLRIHIWLFDRKDLKTEEIINGLGLDARISYIDGAYDTFQLATLSYMLI</sequence>
<gene>
    <name evidence="1" type="ORF">F2Q69_00035521</name>
</gene>
<name>A0A8S9SQD4_BRACR</name>
<evidence type="ECO:0000313" key="1">
    <source>
        <dbReference type="EMBL" id="KAF3603177.1"/>
    </source>
</evidence>
<evidence type="ECO:0000313" key="2">
    <source>
        <dbReference type="Proteomes" id="UP000712600"/>
    </source>
</evidence>
<organism evidence="1 2">
    <name type="scientific">Brassica cretica</name>
    <name type="common">Mustard</name>
    <dbReference type="NCBI Taxonomy" id="69181"/>
    <lineage>
        <taxon>Eukaryota</taxon>
        <taxon>Viridiplantae</taxon>
        <taxon>Streptophyta</taxon>
        <taxon>Embryophyta</taxon>
        <taxon>Tracheophyta</taxon>
        <taxon>Spermatophyta</taxon>
        <taxon>Magnoliopsida</taxon>
        <taxon>eudicotyledons</taxon>
        <taxon>Gunneridae</taxon>
        <taxon>Pentapetalae</taxon>
        <taxon>rosids</taxon>
        <taxon>malvids</taxon>
        <taxon>Brassicales</taxon>
        <taxon>Brassicaceae</taxon>
        <taxon>Brassiceae</taxon>
        <taxon>Brassica</taxon>
    </lineage>
</organism>
<protein>
    <submittedName>
        <fullName evidence="1">Uncharacterized protein</fullName>
    </submittedName>
</protein>